<keyword evidence="3" id="KW-1185">Reference proteome</keyword>
<keyword evidence="2" id="KW-0489">Methyltransferase</keyword>
<evidence type="ECO:0000313" key="3">
    <source>
        <dbReference type="Proteomes" id="UP000219636"/>
    </source>
</evidence>
<keyword evidence="2" id="KW-0808">Transferase</keyword>
<dbReference type="AlphaFoldDB" id="A0A285SDI7"/>
<evidence type="ECO:0000259" key="1">
    <source>
        <dbReference type="Pfam" id="PF01170"/>
    </source>
</evidence>
<name>A0A285SDI7_9BACL</name>
<feature type="domain" description="Ribosomal RNA large subunit methyltransferase K/L-like methyltransferase" evidence="1">
    <location>
        <begin position="162"/>
        <end position="260"/>
    </location>
</feature>
<reference evidence="3" key="1">
    <citation type="submission" date="2017-08" db="EMBL/GenBank/DDBJ databases">
        <authorList>
            <person name="Varghese N."/>
            <person name="Submissions S."/>
        </authorList>
    </citation>
    <scope>NUCLEOTIDE SEQUENCE [LARGE SCALE GENOMIC DNA]</scope>
    <source>
        <strain evidence="3">JC22</strain>
    </source>
</reference>
<dbReference type="Pfam" id="PF01170">
    <property type="entry name" value="UPF0020"/>
    <property type="match status" value="1"/>
</dbReference>
<sequence length="321" mass="36733">MRREDLSNEQKHCTYIYTYVHHEDEHDLCRMEMRSFFGFDSQSNYLISDVKVDPSRSPFIEGRLEVLFDSNNLQEISNYAKNVQVSSTFKVINLNQFEIGNTKKIPHPERRKIEREVGLNIIGEPELDHPNQIFGILLLGERWYFGLYEKSESVWRQHVHKPKSYSTALSTRVARAVANIAAPKPENLRVIDPCCGIGTVVVEALSMGINIVGRDISPLVCVGARENIAYFGIHGDITKGPISEVTEHYDVAIVDLPYNIYSHITDDEQLDLIKNARRIADRVVFVTVEPIDEFVHAAGFIIKDRCIARKAQFERQILLCE</sequence>
<organism evidence="2 3">
    <name type="scientific">Ureibacillus xyleni</name>
    <dbReference type="NCBI Taxonomy" id="614648"/>
    <lineage>
        <taxon>Bacteria</taxon>
        <taxon>Bacillati</taxon>
        <taxon>Bacillota</taxon>
        <taxon>Bacilli</taxon>
        <taxon>Bacillales</taxon>
        <taxon>Caryophanaceae</taxon>
        <taxon>Ureibacillus</taxon>
    </lineage>
</organism>
<evidence type="ECO:0000313" key="2">
    <source>
        <dbReference type="EMBL" id="SOC05894.1"/>
    </source>
</evidence>
<dbReference type="InterPro" id="IPR000241">
    <property type="entry name" value="RlmKL-like_Mtase"/>
</dbReference>
<protein>
    <submittedName>
        <fullName evidence="2">Putative RNA methylase family UPF0020</fullName>
    </submittedName>
</protein>
<dbReference type="EMBL" id="OBMQ01000004">
    <property type="protein sequence ID" value="SOC05894.1"/>
    <property type="molecule type" value="Genomic_DNA"/>
</dbReference>
<accession>A0A285SDI7</accession>
<dbReference type="PANTHER" id="PTHR14911:SF13">
    <property type="entry name" value="TRNA (GUANINE(6)-N2)-METHYLTRANSFERASE THUMP3"/>
    <property type="match status" value="1"/>
</dbReference>
<dbReference type="Gene3D" id="3.40.50.150">
    <property type="entry name" value="Vaccinia Virus protein VP39"/>
    <property type="match status" value="1"/>
</dbReference>
<dbReference type="GO" id="GO:0016423">
    <property type="term" value="F:tRNA (guanine) methyltransferase activity"/>
    <property type="evidence" value="ECO:0007669"/>
    <property type="project" value="TreeGrafter"/>
</dbReference>
<gene>
    <name evidence="2" type="ORF">SAMN05880501_104134</name>
</gene>
<proteinExistence type="predicted"/>
<dbReference type="PANTHER" id="PTHR14911">
    <property type="entry name" value="THUMP DOMAIN-CONTAINING"/>
    <property type="match status" value="1"/>
</dbReference>
<dbReference type="Proteomes" id="UP000219636">
    <property type="component" value="Unassembled WGS sequence"/>
</dbReference>
<dbReference type="SUPFAM" id="SSF53335">
    <property type="entry name" value="S-adenosyl-L-methionine-dependent methyltransferases"/>
    <property type="match status" value="1"/>
</dbReference>
<dbReference type="GO" id="GO:0030488">
    <property type="term" value="P:tRNA methylation"/>
    <property type="evidence" value="ECO:0007669"/>
    <property type="project" value="TreeGrafter"/>
</dbReference>
<dbReference type="CDD" id="cd02440">
    <property type="entry name" value="AdoMet_MTases"/>
    <property type="match status" value="1"/>
</dbReference>
<dbReference type="InterPro" id="IPR029063">
    <property type="entry name" value="SAM-dependent_MTases_sf"/>
</dbReference>